<dbReference type="EMBL" id="AMZH03005624">
    <property type="protein sequence ID" value="RRT65942.1"/>
    <property type="molecule type" value="Genomic_DNA"/>
</dbReference>
<protein>
    <submittedName>
        <fullName evidence="1">Uncharacterized protein</fullName>
    </submittedName>
</protein>
<organism evidence="1 2">
    <name type="scientific">Ensete ventricosum</name>
    <name type="common">Abyssinian banana</name>
    <name type="synonym">Musa ensete</name>
    <dbReference type="NCBI Taxonomy" id="4639"/>
    <lineage>
        <taxon>Eukaryota</taxon>
        <taxon>Viridiplantae</taxon>
        <taxon>Streptophyta</taxon>
        <taxon>Embryophyta</taxon>
        <taxon>Tracheophyta</taxon>
        <taxon>Spermatophyta</taxon>
        <taxon>Magnoliopsida</taxon>
        <taxon>Liliopsida</taxon>
        <taxon>Zingiberales</taxon>
        <taxon>Musaceae</taxon>
        <taxon>Ensete</taxon>
    </lineage>
</organism>
<sequence length="97" mass="11365">MVSGHLFHHRKSSWPTDEYVSRATVQLVSLFFWFSKLLKSSIINTFSSDDTFRSYPFKLDFDGGAPPEHAWRRRLNNHANILKEFSVTFVEAVRMVQ</sequence>
<dbReference type="Proteomes" id="UP000287651">
    <property type="component" value="Unassembled WGS sequence"/>
</dbReference>
<evidence type="ECO:0000313" key="1">
    <source>
        <dbReference type="EMBL" id="RRT65942.1"/>
    </source>
</evidence>
<gene>
    <name evidence="1" type="ORF">B296_00037382</name>
</gene>
<proteinExistence type="predicted"/>
<dbReference type="AlphaFoldDB" id="A0A426ZPK0"/>
<evidence type="ECO:0000313" key="2">
    <source>
        <dbReference type="Proteomes" id="UP000287651"/>
    </source>
</evidence>
<name>A0A426ZPK0_ENSVE</name>
<reference evidence="1 2" key="1">
    <citation type="journal article" date="2014" name="Agronomy (Basel)">
        <title>A Draft Genome Sequence for Ensete ventricosum, the Drought-Tolerant Tree Against Hunger.</title>
        <authorList>
            <person name="Harrison J."/>
            <person name="Moore K.A."/>
            <person name="Paszkiewicz K."/>
            <person name="Jones T."/>
            <person name="Grant M."/>
            <person name="Ambacheew D."/>
            <person name="Muzemil S."/>
            <person name="Studholme D.J."/>
        </authorList>
    </citation>
    <scope>NUCLEOTIDE SEQUENCE [LARGE SCALE GENOMIC DNA]</scope>
</reference>
<comment type="caution">
    <text evidence="1">The sequence shown here is derived from an EMBL/GenBank/DDBJ whole genome shotgun (WGS) entry which is preliminary data.</text>
</comment>
<accession>A0A426ZPK0</accession>